<evidence type="ECO:0000256" key="2">
    <source>
        <dbReference type="ARBA" id="ARBA00006188"/>
    </source>
</evidence>
<evidence type="ECO:0000313" key="11">
    <source>
        <dbReference type="Proteomes" id="UP000054742"/>
    </source>
</evidence>
<organism evidence="10 11">
    <name type="scientific">Legionella brunensis</name>
    <dbReference type="NCBI Taxonomy" id="29422"/>
    <lineage>
        <taxon>Bacteria</taxon>
        <taxon>Pseudomonadati</taxon>
        <taxon>Pseudomonadota</taxon>
        <taxon>Gammaproteobacteria</taxon>
        <taxon>Legionellales</taxon>
        <taxon>Legionellaceae</taxon>
        <taxon>Legionella</taxon>
    </lineage>
</organism>
<feature type="domain" description="GH15-like" evidence="9">
    <location>
        <begin position="33"/>
        <end position="416"/>
    </location>
</feature>
<evidence type="ECO:0000256" key="7">
    <source>
        <dbReference type="ARBA" id="ARBA00023326"/>
    </source>
</evidence>
<dbReference type="EMBL" id="LNXV01000004">
    <property type="protein sequence ID" value="KTC86654.1"/>
    <property type="molecule type" value="Genomic_DNA"/>
</dbReference>
<dbReference type="PANTHER" id="PTHR31616">
    <property type="entry name" value="TREHALASE"/>
    <property type="match status" value="1"/>
</dbReference>
<feature type="chain" id="PRO_5006912320" description="glucan 1,4-alpha-glucosidase" evidence="8">
    <location>
        <begin position="18"/>
        <end position="425"/>
    </location>
</feature>
<accession>A0A0W0STH5</accession>
<evidence type="ECO:0000256" key="1">
    <source>
        <dbReference type="ARBA" id="ARBA00001863"/>
    </source>
</evidence>
<evidence type="ECO:0000256" key="8">
    <source>
        <dbReference type="SAM" id="SignalP"/>
    </source>
</evidence>
<comment type="catalytic activity">
    <reaction evidence="1">
        <text>Hydrolysis of terminal (1-&gt;4)-linked alpha-D-glucose residues successively from non-reducing ends of the chains with release of beta-D-glucose.</text>
        <dbReference type="EC" id="3.2.1.3"/>
    </reaction>
</comment>
<dbReference type="RefSeq" id="WP_058440687.1">
    <property type="nucleotide sequence ID" value="NZ_CAAAHU010000007.1"/>
</dbReference>
<evidence type="ECO:0000313" key="10">
    <source>
        <dbReference type="EMBL" id="KTC86654.1"/>
    </source>
</evidence>
<evidence type="ECO:0000259" key="9">
    <source>
        <dbReference type="Pfam" id="PF00723"/>
    </source>
</evidence>
<dbReference type="GO" id="GO:0004339">
    <property type="term" value="F:glucan 1,4-alpha-glucosidase activity"/>
    <property type="evidence" value="ECO:0007669"/>
    <property type="project" value="UniProtKB-EC"/>
</dbReference>
<reference evidence="10 11" key="1">
    <citation type="submission" date="2015-11" db="EMBL/GenBank/DDBJ databases">
        <title>Genomic analysis of 38 Legionella species identifies large and diverse effector repertoires.</title>
        <authorList>
            <person name="Burstein D."/>
            <person name="Amaro F."/>
            <person name="Zusman T."/>
            <person name="Lifshitz Z."/>
            <person name="Cohen O."/>
            <person name="Gilbert J.A."/>
            <person name="Pupko T."/>
            <person name="Shuman H.A."/>
            <person name="Segal G."/>
        </authorList>
    </citation>
    <scope>NUCLEOTIDE SEQUENCE [LARGE SCALE GENOMIC DNA]</scope>
    <source>
        <strain evidence="10 11">ATCC 43878</strain>
    </source>
</reference>
<keyword evidence="4" id="KW-0378">Hydrolase</keyword>
<dbReference type="Gene3D" id="1.50.10.10">
    <property type="match status" value="1"/>
</dbReference>
<dbReference type="OrthoDB" id="5641212at2"/>
<dbReference type="AlphaFoldDB" id="A0A0W0STH5"/>
<dbReference type="SUPFAM" id="SSF48208">
    <property type="entry name" value="Six-hairpin glycosidases"/>
    <property type="match status" value="1"/>
</dbReference>
<dbReference type="PATRIC" id="fig|29422.6.peg.625"/>
<dbReference type="PRINTS" id="PR00736">
    <property type="entry name" value="GLHYDRLASE15"/>
</dbReference>
<keyword evidence="7" id="KW-0624">Polysaccharide degradation</keyword>
<keyword evidence="8" id="KW-0732">Signal</keyword>
<dbReference type="InterPro" id="IPR008928">
    <property type="entry name" value="6-hairpin_glycosidase_sf"/>
</dbReference>
<evidence type="ECO:0000256" key="5">
    <source>
        <dbReference type="ARBA" id="ARBA00023277"/>
    </source>
</evidence>
<dbReference type="GO" id="GO:0000272">
    <property type="term" value="P:polysaccharide catabolic process"/>
    <property type="evidence" value="ECO:0007669"/>
    <property type="project" value="UniProtKB-KW"/>
</dbReference>
<dbReference type="EC" id="3.2.1.3" evidence="3"/>
<comment type="caution">
    <text evidence="10">The sequence shown here is derived from an EMBL/GenBank/DDBJ whole genome shotgun (WGS) entry which is preliminary data.</text>
</comment>
<name>A0A0W0STH5_9GAMM</name>
<dbReference type="InterPro" id="IPR011613">
    <property type="entry name" value="GH15-like"/>
</dbReference>
<dbReference type="Proteomes" id="UP000054742">
    <property type="component" value="Unassembled WGS sequence"/>
</dbReference>
<comment type="similarity">
    <text evidence="2">Belongs to the glycosyl hydrolase 15 family.</text>
</comment>
<proteinExistence type="inferred from homology"/>
<evidence type="ECO:0000256" key="6">
    <source>
        <dbReference type="ARBA" id="ARBA00023295"/>
    </source>
</evidence>
<keyword evidence="6" id="KW-0326">Glycosidase</keyword>
<dbReference type="InterPro" id="IPR012341">
    <property type="entry name" value="6hp_glycosidase-like_sf"/>
</dbReference>
<sequence length="425" mass="48668">MKRIFALLYFFITSAMASVFSPTEVKTLKQNFIANITNTGAVIASPSRYYPDYYYDWVRDAAIAMDLIETWYEKEKQPEDKARLFNYVHWVEQAQHQIDTIPGQDIIGEPKFYLDGRAYDGSWGRPQNDGPALRALTLIRFAHILLNNKEEHYVRSHLYKGGLDPLTMGAIKIDLEYVAHHWQDKNYDLWEEVYGDHFFTAMVQRKALLEGAILARKLNEPSTAAFYEVQARLIEERLQQHVNSNKAIIQASLAPHPGPQKTDELDSAVMLAILLGNTSDTPFAPDNTYVKNTAIALKEQFKLLYPINDNHHEALLFGRYPGDTYDGYRNDSLGNPWFILTATMAEYYYTLADTLPSDTEHQATMQAYISEGDNYLKLIKIYAPNLNMSEQINLNTGIQQGAVSLTWSYVAVLRAIELREKLITR</sequence>
<protein>
    <recommendedName>
        <fullName evidence="3">glucan 1,4-alpha-glucosidase</fullName>
        <ecNumber evidence="3">3.2.1.3</ecNumber>
    </recommendedName>
</protein>
<dbReference type="STRING" id="29422.Lbru_0595"/>
<gene>
    <name evidence="10" type="ORF">Lbru_0595</name>
</gene>
<keyword evidence="11" id="KW-1185">Reference proteome</keyword>
<keyword evidence="5" id="KW-0119">Carbohydrate metabolism</keyword>
<dbReference type="PANTHER" id="PTHR31616:SF9">
    <property type="entry name" value="GLUCOAMYLASE, INTRACELLULAR SPORULATION-SPECIFIC"/>
    <property type="match status" value="1"/>
</dbReference>
<dbReference type="InterPro" id="IPR000165">
    <property type="entry name" value="Glucoamylase"/>
</dbReference>
<evidence type="ECO:0000256" key="4">
    <source>
        <dbReference type="ARBA" id="ARBA00022801"/>
    </source>
</evidence>
<dbReference type="Pfam" id="PF00723">
    <property type="entry name" value="Glyco_hydro_15"/>
    <property type="match status" value="1"/>
</dbReference>
<evidence type="ECO:0000256" key="3">
    <source>
        <dbReference type="ARBA" id="ARBA00012593"/>
    </source>
</evidence>
<feature type="signal peptide" evidence="8">
    <location>
        <begin position="1"/>
        <end position="17"/>
    </location>
</feature>